<feature type="domain" description="Glycosyl hydrolase 109 C-terminal" evidence="7">
    <location>
        <begin position="198"/>
        <end position="363"/>
    </location>
</feature>
<dbReference type="InterPro" id="IPR036291">
    <property type="entry name" value="NAD(P)-bd_dom_sf"/>
</dbReference>
<name>A0A7V4U210_CALAY</name>
<evidence type="ECO:0000313" key="8">
    <source>
        <dbReference type="EMBL" id="HGY55449.1"/>
    </source>
</evidence>
<protein>
    <submittedName>
        <fullName evidence="8">Gfo/Idh/MocA family oxidoreductase</fullName>
    </submittedName>
</protein>
<evidence type="ECO:0000256" key="4">
    <source>
        <dbReference type="ARBA" id="ARBA00023027"/>
    </source>
</evidence>
<dbReference type="InterPro" id="IPR006311">
    <property type="entry name" value="TAT_signal"/>
</dbReference>
<comment type="cofactor">
    <cofactor evidence="1">
        <name>NAD(+)</name>
        <dbReference type="ChEBI" id="CHEBI:57540"/>
    </cofactor>
</comment>
<keyword evidence="5" id="KW-0326">Glycosidase</keyword>
<keyword evidence="3" id="KW-0378">Hydrolase</keyword>
<feature type="non-terminal residue" evidence="8">
    <location>
        <position position="429"/>
    </location>
</feature>
<dbReference type="Proteomes" id="UP000885779">
    <property type="component" value="Unassembled WGS sequence"/>
</dbReference>
<dbReference type="AlphaFoldDB" id="A0A7V4U210"/>
<dbReference type="GO" id="GO:0016798">
    <property type="term" value="F:hydrolase activity, acting on glycosyl bonds"/>
    <property type="evidence" value="ECO:0007669"/>
    <property type="project" value="UniProtKB-KW"/>
</dbReference>
<evidence type="ECO:0000259" key="7">
    <source>
        <dbReference type="Pfam" id="PF21252"/>
    </source>
</evidence>
<dbReference type="Pfam" id="PF21252">
    <property type="entry name" value="Glyco_hydro_109_C"/>
    <property type="match status" value="1"/>
</dbReference>
<accession>A0A7V4U210</accession>
<keyword evidence="4" id="KW-0520">NAD</keyword>
<evidence type="ECO:0000256" key="5">
    <source>
        <dbReference type="ARBA" id="ARBA00023295"/>
    </source>
</evidence>
<evidence type="ECO:0000256" key="1">
    <source>
        <dbReference type="ARBA" id="ARBA00001911"/>
    </source>
</evidence>
<feature type="domain" description="Gfo/Idh/MocA-like oxidoreductase N-terminal" evidence="6">
    <location>
        <begin position="61"/>
        <end position="185"/>
    </location>
</feature>
<dbReference type="PANTHER" id="PTHR43818:SF1">
    <property type="entry name" value="GLYCOSYL HYDROLASE FAMILY 109 PROTEIN"/>
    <property type="match status" value="1"/>
</dbReference>
<dbReference type="SUPFAM" id="SSF51735">
    <property type="entry name" value="NAD(P)-binding Rossmann-fold domains"/>
    <property type="match status" value="1"/>
</dbReference>
<dbReference type="InterPro" id="IPR049303">
    <property type="entry name" value="Glyco_hydro_109_C"/>
</dbReference>
<dbReference type="Gene3D" id="3.30.360.10">
    <property type="entry name" value="Dihydrodipicolinate Reductase, domain 2"/>
    <property type="match status" value="1"/>
</dbReference>
<gene>
    <name evidence="8" type="ORF">ENK44_07110</name>
</gene>
<comment type="similarity">
    <text evidence="2">Belongs to the Gfo/Idh/MocA family. Glycosyl hydrolase 109 subfamily.</text>
</comment>
<dbReference type="Gene3D" id="3.40.50.720">
    <property type="entry name" value="NAD(P)-binding Rossmann-like Domain"/>
    <property type="match status" value="1"/>
</dbReference>
<sequence>MSEQNKKEDKKALKRRDFLKAGAAVSVGAAIAGLSACAPKDGAPSLATKPGVPQTKPLEKVRIGFVGVGNQGSSHVRNFLRIDNVEIKAICDIVPEKVERMQQWVTEAGFAKPTGYSKGEYDFVRMCEQEDLDLVFTATPWRWHVPVCVAAMKNGKHAATEVPAAVTIEEAWQLVETAEKYQKHCVMMENCNYGRRELMVLNMVRQGIFGEIVHAAGGYLHDLRNYKLGDAYEGMWRIKHSIERNGNLYPTHGLGPVSNCIGINRGDRFDYLVSMSSKSRGLKMFAAEHLGPDSKWAKIDYALGDVNVSLIKTRNDVTITLYHDTNLPRPYSRIDLVQGTKAISMGYPDRIYIEGRSPNDQWEPLEKYREEFDHPLWRNIGKLAKGAGHGGMDFLEDYRLVQALLKGEPTDMDVYDAAALSCISEVSER</sequence>
<dbReference type="InterPro" id="IPR000683">
    <property type="entry name" value="Gfo/Idh/MocA-like_OxRdtase_N"/>
</dbReference>
<reference evidence="8" key="1">
    <citation type="journal article" date="2020" name="mSystems">
        <title>Genome- and Community-Level Interaction Insights into Carbon Utilization and Element Cycling Functions of Hydrothermarchaeota in Hydrothermal Sediment.</title>
        <authorList>
            <person name="Zhou Z."/>
            <person name="Liu Y."/>
            <person name="Xu W."/>
            <person name="Pan J."/>
            <person name="Luo Z.H."/>
            <person name="Li M."/>
        </authorList>
    </citation>
    <scope>NUCLEOTIDE SEQUENCE [LARGE SCALE GENOMIC DNA]</scope>
    <source>
        <strain evidence="8">HyVt-577</strain>
    </source>
</reference>
<evidence type="ECO:0000256" key="3">
    <source>
        <dbReference type="ARBA" id="ARBA00022801"/>
    </source>
</evidence>
<dbReference type="Pfam" id="PF01408">
    <property type="entry name" value="GFO_IDH_MocA"/>
    <property type="match status" value="1"/>
</dbReference>
<evidence type="ECO:0000259" key="6">
    <source>
        <dbReference type="Pfam" id="PF01408"/>
    </source>
</evidence>
<evidence type="ECO:0000256" key="2">
    <source>
        <dbReference type="ARBA" id="ARBA00009329"/>
    </source>
</evidence>
<dbReference type="InterPro" id="IPR050463">
    <property type="entry name" value="Gfo/Idh/MocA_oxidrdct_glycsds"/>
</dbReference>
<dbReference type="GO" id="GO:0000166">
    <property type="term" value="F:nucleotide binding"/>
    <property type="evidence" value="ECO:0007669"/>
    <property type="project" value="InterPro"/>
</dbReference>
<comment type="caution">
    <text evidence="8">The sequence shown here is derived from an EMBL/GenBank/DDBJ whole genome shotgun (WGS) entry which is preliminary data.</text>
</comment>
<organism evidence="8">
    <name type="scientific">Caldithrix abyssi</name>
    <dbReference type="NCBI Taxonomy" id="187145"/>
    <lineage>
        <taxon>Bacteria</taxon>
        <taxon>Pseudomonadati</taxon>
        <taxon>Calditrichota</taxon>
        <taxon>Calditrichia</taxon>
        <taxon>Calditrichales</taxon>
        <taxon>Calditrichaceae</taxon>
        <taxon>Caldithrix</taxon>
    </lineage>
</organism>
<dbReference type="EMBL" id="DRQG01000067">
    <property type="protein sequence ID" value="HGY55449.1"/>
    <property type="molecule type" value="Genomic_DNA"/>
</dbReference>
<dbReference type="PANTHER" id="PTHR43818">
    <property type="entry name" value="BCDNA.GH03377"/>
    <property type="match status" value="1"/>
</dbReference>
<proteinExistence type="inferred from homology"/>
<dbReference type="PROSITE" id="PS51318">
    <property type="entry name" value="TAT"/>
    <property type="match status" value="1"/>
</dbReference>